<comment type="cofactor">
    <cofactor evidence="6">
        <name>Zn(2+)</name>
        <dbReference type="ChEBI" id="CHEBI:29105"/>
    </cofactor>
    <text evidence="6">Binds 1 zinc ion per subunit.</text>
</comment>
<dbReference type="PANTHER" id="PTHR34978">
    <property type="entry name" value="POSSIBLE SENSOR-TRANSDUCER PROTEIN BLAR"/>
    <property type="match status" value="1"/>
</dbReference>
<evidence type="ECO:0000259" key="9">
    <source>
        <dbReference type="Pfam" id="PF01435"/>
    </source>
</evidence>
<name>A0A1H8SBH5_9PSEU</name>
<evidence type="ECO:0000256" key="8">
    <source>
        <dbReference type="SAM" id="Phobius"/>
    </source>
</evidence>
<evidence type="ECO:0000313" key="11">
    <source>
        <dbReference type="Proteomes" id="UP000198582"/>
    </source>
</evidence>
<dbReference type="CDD" id="cd07326">
    <property type="entry name" value="M56_BlaR1_MecR1_like"/>
    <property type="match status" value="1"/>
</dbReference>
<keyword evidence="1 6" id="KW-0645">Protease</keyword>
<keyword evidence="4 6" id="KW-0862">Zinc</keyword>
<dbReference type="Pfam" id="PF01435">
    <property type="entry name" value="Peptidase_M48"/>
    <property type="match status" value="1"/>
</dbReference>
<keyword evidence="5 6" id="KW-0482">Metalloprotease</keyword>
<evidence type="ECO:0000256" key="2">
    <source>
        <dbReference type="ARBA" id="ARBA00022723"/>
    </source>
</evidence>
<accession>A0A1H8SBH5</accession>
<keyword evidence="8" id="KW-0472">Membrane</keyword>
<gene>
    <name evidence="10" type="ORF">SAMN04489732_10217</name>
</gene>
<evidence type="ECO:0000256" key="1">
    <source>
        <dbReference type="ARBA" id="ARBA00022670"/>
    </source>
</evidence>
<comment type="similarity">
    <text evidence="6">Belongs to the peptidase M48 family.</text>
</comment>
<dbReference type="EMBL" id="FOEF01000002">
    <property type="protein sequence ID" value="SEO75925.1"/>
    <property type="molecule type" value="Genomic_DNA"/>
</dbReference>
<dbReference type="RefSeq" id="WP_091613038.1">
    <property type="nucleotide sequence ID" value="NZ_FOEF01000002.1"/>
</dbReference>
<evidence type="ECO:0000313" key="10">
    <source>
        <dbReference type="EMBL" id="SEO75925.1"/>
    </source>
</evidence>
<evidence type="ECO:0000256" key="5">
    <source>
        <dbReference type="ARBA" id="ARBA00023049"/>
    </source>
</evidence>
<dbReference type="STRING" id="394193.SAMN04489732_10217"/>
<sequence length="334" mass="34105">MGLDLLVPLLLPLASWPVAQWLAPRLAPRLASALFPAIALVLAAGSTAALLLAAAAGLSQLPVIARLGEFSPTAFSAATAVPIPVAVASGALLAAVAGAVVRAALRYRRWYRRVHAELDGQTLDGGVVVLPGTEPIAFAIAGRGGRIALSSGMLAVLGPDERVALLAHERAHLRLRHPVYAATATLASALNPFVRPLGTAARFAMERWADEAAAERVGDRRLVATAVAKAALAGRAEAAYALAATSGPVPLRVHALLDKASAPPGRGPLAALAVAFVLGCSAWSAVASLQAAADLHAGIESAQRAECRPVLAQGTDGQASLPATGEDHRECAER</sequence>
<evidence type="ECO:0000256" key="7">
    <source>
        <dbReference type="SAM" id="MobiDB-lite"/>
    </source>
</evidence>
<dbReference type="GO" id="GO:0006508">
    <property type="term" value="P:proteolysis"/>
    <property type="evidence" value="ECO:0007669"/>
    <property type="project" value="UniProtKB-KW"/>
</dbReference>
<protein>
    <submittedName>
        <fullName evidence="10">Peptidase family M48</fullName>
    </submittedName>
</protein>
<feature type="transmembrane region" description="Helical" evidence="8">
    <location>
        <begin position="35"/>
        <end position="61"/>
    </location>
</feature>
<dbReference type="AlphaFoldDB" id="A0A1H8SBH5"/>
<keyword evidence="8" id="KW-1133">Transmembrane helix</keyword>
<dbReference type="GO" id="GO:0046872">
    <property type="term" value="F:metal ion binding"/>
    <property type="evidence" value="ECO:0007669"/>
    <property type="project" value="UniProtKB-KW"/>
</dbReference>
<dbReference type="Gene3D" id="3.30.2010.10">
    <property type="entry name" value="Metalloproteases ('zincins'), catalytic domain"/>
    <property type="match status" value="1"/>
</dbReference>
<feature type="region of interest" description="Disordered" evidence="7">
    <location>
        <begin position="315"/>
        <end position="334"/>
    </location>
</feature>
<keyword evidence="8" id="KW-0812">Transmembrane</keyword>
<feature type="transmembrane region" description="Helical" evidence="8">
    <location>
        <begin position="6"/>
        <end position="23"/>
    </location>
</feature>
<feature type="transmembrane region" description="Helical" evidence="8">
    <location>
        <begin position="81"/>
        <end position="105"/>
    </location>
</feature>
<dbReference type="PANTHER" id="PTHR34978:SF3">
    <property type="entry name" value="SLR0241 PROTEIN"/>
    <property type="match status" value="1"/>
</dbReference>
<keyword evidence="3 6" id="KW-0378">Hydrolase</keyword>
<keyword evidence="2" id="KW-0479">Metal-binding</keyword>
<dbReference type="Proteomes" id="UP000198582">
    <property type="component" value="Unassembled WGS sequence"/>
</dbReference>
<dbReference type="InterPro" id="IPR001915">
    <property type="entry name" value="Peptidase_M48"/>
</dbReference>
<dbReference type="GO" id="GO:0004222">
    <property type="term" value="F:metalloendopeptidase activity"/>
    <property type="evidence" value="ECO:0007669"/>
    <property type="project" value="InterPro"/>
</dbReference>
<dbReference type="OrthoDB" id="3541294at2"/>
<proteinExistence type="inferred from homology"/>
<reference evidence="10 11" key="1">
    <citation type="submission" date="2016-10" db="EMBL/GenBank/DDBJ databases">
        <authorList>
            <person name="de Groot N.N."/>
        </authorList>
    </citation>
    <scope>NUCLEOTIDE SEQUENCE [LARGE SCALE GENOMIC DNA]</scope>
    <source>
        <strain evidence="10 11">DSM 44993</strain>
    </source>
</reference>
<feature type="domain" description="Peptidase M48" evidence="9">
    <location>
        <begin position="130"/>
        <end position="184"/>
    </location>
</feature>
<organism evidence="10 11">
    <name type="scientific">Amycolatopsis saalfeldensis</name>
    <dbReference type="NCBI Taxonomy" id="394193"/>
    <lineage>
        <taxon>Bacteria</taxon>
        <taxon>Bacillati</taxon>
        <taxon>Actinomycetota</taxon>
        <taxon>Actinomycetes</taxon>
        <taxon>Pseudonocardiales</taxon>
        <taxon>Pseudonocardiaceae</taxon>
        <taxon>Amycolatopsis</taxon>
    </lineage>
</organism>
<feature type="compositionally biased region" description="Basic and acidic residues" evidence="7">
    <location>
        <begin position="325"/>
        <end position="334"/>
    </location>
</feature>
<evidence type="ECO:0000256" key="6">
    <source>
        <dbReference type="RuleBase" id="RU003983"/>
    </source>
</evidence>
<keyword evidence="11" id="KW-1185">Reference proteome</keyword>
<evidence type="ECO:0000256" key="4">
    <source>
        <dbReference type="ARBA" id="ARBA00022833"/>
    </source>
</evidence>
<evidence type="ECO:0000256" key="3">
    <source>
        <dbReference type="ARBA" id="ARBA00022801"/>
    </source>
</evidence>
<dbReference type="InterPro" id="IPR052173">
    <property type="entry name" value="Beta-lactam_resp_regulator"/>
</dbReference>